<dbReference type="Proteomes" id="UP001595765">
    <property type="component" value="Unassembled WGS sequence"/>
</dbReference>
<feature type="domain" description="B12-binding" evidence="1">
    <location>
        <begin position="9"/>
        <end position="147"/>
    </location>
</feature>
<dbReference type="SUPFAM" id="SSF52242">
    <property type="entry name" value="Cobalamin (vitamin B12)-binding domain"/>
    <property type="match status" value="1"/>
</dbReference>
<dbReference type="Gene3D" id="3.40.50.280">
    <property type="entry name" value="Cobalamin-binding domain"/>
    <property type="match status" value="1"/>
</dbReference>
<evidence type="ECO:0000313" key="2">
    <source>
        <dbReference type="EMBL" id="MFC4029967.1"/>
    </source>
</evidence>
<evidence type="ECO:0000259" key="1">
    <source>
        <dbReference type="PROSITE" id="PS51332"/>
    </source>
</evidence>
<dbReference type="PROSITE" id="PS51332">
    <property type="entry name" value="B12_BINDING"/>
    <property type="match status" value="1"/>
</dbReference>
<evidence type="ECO:0000313" key="3">
    <source>
        <dbReference type="Proteomes" id="UP001595765"/>
    </source>
</evidence>
<comment type="caution">
    <text evidence="2">The sequence shown here is derived from an EMBL/GenBank/DDBJ whole genome shotgun (WGS) entry which is preliminary data.</text>
</comment>
<gene>
    <name evidence="2" type="ORF">ACFO3J_00620</name>
</gene>
<keyword evidence="3" id="KW-1185">Reference proteome</keyword>
<dbReference type="InterPro" id="IPR036724">
    <property type="entry name" value="Cobalamin-bd_sf"/>
</dbReference>
<name>A0ABV8HFY3_9ACTN</name>
<accession>A0ABV8HFY3</accession>
<dbReference type="EMBL" id="JBHSBB010000001">
    <property type="protein sequence ID" value="MFC4029967.1"/>
    <property type="molecule type" value="Genomic_DNA"/>
</dbReference>
<dbReference type="Pfam" id="PF02310">
    <property type="entry name" value="B12-binding"/>
    <property type="match status" value="1"/>
</dbReference>
<sequence length="149" mass="15629">MGTPPSSAPRTVIIGVAESDAHAVANRLIEMQLRAHGLDVVNLGVCTPLSDFARAYAEHPGAEAVVIGSVNGHAYDDLRELPSLRAGGALCCPVVVGGNLSVGSHKDEDDDERRLRALGVDHVLTDATQLLLLLDVLDGARHGSLSHSR</sequence>
<organism evidence="2 3">
    <name type="scientific">Streptomyces polygonati</name>
    <dbReference type="NCBI Taxonomy" id="1617087"/>
    <lineage>
        <taxon>Bacteria</taxon>
        <taxon>Bacillati</taxon>
        <taxon>Actinomycetota</taxon>
        <taxon>Actinomycetes</taxon>
        <taxon>Kitasatosporales</taxon>
        <taxon>Streptomycetaceae</taxon>
        <taxon>Streptomyces</taxon>
    </lineage>
</organism>
<reference evidence="3" key="1">
    <citation type="journal article" date="2019" name="Int. J. Syst. Evol. Microbiol.">
        <title>The Global Catalogue of Microorganisms (GCM) 10K type strain sequencing project: providing services to taxonomists for standard genome sequencing and annotation.</title>
        <authorList>
            <consortium name="The Broad Institute Genomics Platform"/>
            <consortium name="The Broad Institute Genome Sequencing Center for Infectious Disease"/>
            <person name="Wu L."/>
            <person name="Ma J."/>
        </authorList>
    </citation>
    <scope>NUCLEOTIDE SEQUENCE [LARGE SCALE GENOMIC DNA]</scope>
    <source>
        <strain evidence="3">CGMCC 4.7237</strain>
    </source>
</reference>
<protein>
    <submittedName>
        <fullName evidence="2">Cobalamin-dependent protein</fullName>
    </submittedName>
</protein>
<dbReference type="RefSeq" id="WP_386424694.1">
    <property type="nucleotide sequence ID" value="NZ_JBHSBB010000001.1"/>
</dbReference>
<proteinExistence type="predicted"/>
<dbReference type="InterPro" id="IPR006158">
    <property type="entry name" value="Cobalamin-bd"/>
</dbReference>